<dbReference type="EMBL" id="CAMPGE010027516">
    <property type="protein sequence ID" value="CAI2385134.1"/>
    <property type="molecule type" value="Genomic_DNA"/>
</dbReference>
<feature type="compositionally biased region" description="Acidic residues" evidence="1">
    <location>
        <begin position="249"/>
        <end position="260"/>
    </location>
</feature>
<accession>A0AAD1Y5N5</accession>
<protein>
    <submittedName>
        <fullName evidence="2">Uncharacterized protein</fullName>
    </submittedName>
</protein>
<gene>
    <name evidence="2" type="ORF">ECRASSUSDP1_LOCUS26682</name>
</gene>
<evidence type="ECO:0000313" key="2">
    <source>
        <dbReference type="EMBL" id="CAI2385134.1"/>
    </source>
</evidence>
<sequence length="260" mass="30231">MSTKKRDQKAQIKSPSKVKFSTKFPTLLSAHGDRLAHFIKCAKRLARNCPEAAAIQKITFALMLGVEEILQQGPVGLGLGGWDFSKLDSSEDSYERCYSIAEEIYKTLKSKWGANRTELFKHYKEIWVFLNRSDSKWLREKILLGQVKATDIVRWDKKDFQSEQEKKRLEMQEEKFIQEEEKIVIKTHKGEEEINTEEKDELDQNENETTIVTKFAQSVRKVKEDTIDSEEKAKPSIKIREEERSAFDTDSDETNDQSKD</sequence>
<dbReference type="AlphaFoldDB" id="A0AAD1Y5N5"/>
<proteinExistence type="predicted"/>
<feature type="compositionally biased region" description="Acidic residues" evidence="1">
    <location>
        <begin position="193"/>
        <end position="206"/>
    </location>
</feature>
<comment type="caution">
    <text evidence="2">The sequence shown here is derived from an EMBL/GenBank/DDBJ whole genome shotgun (WGS) entry which is preliminary data.</text>
</comment>
<feature type="region of interest" description="Disordered" evidence="1">
    <location>
        <begin position="223"/>
        <end position="260"/>
    </location>
</feature>
<name>A0AAD1Y5N5_EUPCR</name>
<feature type="region of interest" description="Disordered" evidence="1">
    <location>
        <begin position="190"/>
        <end position="209"/>
    </location>
</feature>
<evidence type="ECO:0000256" key="1">
    <source>
        <dbReference type="SAM" id="MobiDB-lite"/>
    </source>
</evidence>
<organism evidence="2 3">
    <name type="scientific">Euplotes crassus</name>
    <dbReference type="NCBI Taxonomy" id="5936"/>
    <lineage>
        <taxon>Eukaryota</taxon>
        <taxon>Sar</taxon>
        <taxon>Alveolata</taxon>
        <taxon>Ciliophora</taxon>
        <taxon>Intramacronucleata</taxon>
        <taxon>Spirotrichea</taxon>
        <taxon>Hypotrichia</taxon>
        <taxon>Euplotida</taxon>
        <taxon>Euplotidae</taxon>
        <taxon>Moneuplotes</taxon>
    </lineage>
</organism>
<feature type="compositionally biased region" description="Basic and acidic residues" evidence="1">
    <location>
        <begin position="223"/>
        <end position="247"/>
    </location>
</feature>
<keyword evidence="3" id="KW-1185">Reference proteome</keyword>
<reference evidence="2" key="1">
    <citation type="submission" date="2023-07" db="EMBL/GenBank/DDBJ databases">
        <authorList>
            <consortium name="AG Swart"/>
            <person name="Singh M."/>
            <person name="Singh A."/>
            <person name="Seah K."/>
            <person name="Emmerich C."/>
        </authorList>
    </citation>
    <scope>NUCLEOTIDE SEQUENCE</scope>
    <source>
        <strain evidence="2">DP1</strain>
    </source>
</reference>
<evidence type="ECO:0000313" key="3">
    <source>
        <dbReference type="Proteomes" id="UP001295684"/>
    </source>
</evidence>
<dbReference type="Proteomes" id="UP001295684">
    <property type="component" value="Unassembled WGS sequence"/>
</dbReference>